<dbReference type="GO" id="GO:0006261">
    <property type="term" value="P:DNA-templated DNA replication"/>
    <property type="evidence" value="ECO:0007669"/>
    <property type="project" value="TreeGrafter"/>
</dbReference>
<proteinExistence type="predicted"/>
<dbReference type="Proteomes" id="UP000694552">
    <property type="component" value="Unplaced"/>
</dbReference>
<keyword evidence="2" id="KW-0677">Repeat</keyword>
<evidence type="ECO:0000313" key="4">
    <source>
        <dbReference type="Ensembl" id="ENSOSUP00000015452.1"/>
    </source>
</evidence>
<dbReference type="AlphaFoldDB" id="A0A8C8B4E4"/>
<name>A0A8C8B4E4_9STRI</name>
<evidence type="ECO:0000313" key="5">
    <source>
        <dbReference type="Proteomes" id="UP000694552"/>
    </source>
</evidence>
<feature type="region of interest" description="Disordered" evidence="3">
    <location>
        <begin position="69"/>
        <end position="109"/>
    </location>
</feature>
<evidence type="ECO:0000256" key="1">
    <source>
        <dbReference type="ARBA" id="ARBA00022574"/>
    </source>
</evidence>
<reference evidence="4" key="1">
    <citation type="submission" date="2025-08" db="UniProtKB">
        <authorList>
            <consortium name="Ensembl"/>
        </authorList>
    </citation>
    <scope>IDENTIFICATION</scope>
</reference>
<organism evidence="4 5">
    <name type="scientific">Otus sunia</name>
    <name type="common">Oriental scops-owl</name>
    <dbReference type="NCBI Taxonomy" id="257818"/>
    <lineage>
        <taxon>Eukaryota</taxon>
        <taxon>Metazoa</taxon>
        <taxon>Chordata</taxon>
        <taxon>Craniata</taxon>
        <taxon>Vertebrata</taxon>
        <taxon>Euteleostomi</taxon>
        <taxon>Archelosauria</taxon>
        <taxon>Archosauria</taxon>
        <taxon>Dinosauria</taxon>
        <taxon>Saurischia</taxon>
        <taxon>Theropoda</taxon>
        <taxon>Coelurosauria</taxon>
        <taxon>Aves</taxon>
        <taxon>Neognathae</taxon>
        <taxon>Neoaves</taxon>
        <taxon>Telluraves</taxon>
        <taxon>Strigiformes</taxon>
        <taxon>Strigidae</taxon>
        <taxon>Otus</taxon>
    </lineage>
</organism>
<keyword evidence="1" id="KW-0853">WD repeat</keyword>
<keyword evidence="5" id="KW-1185">Reference proteome</keyword>
<dbReference type="GO" id="GO:0006364">
    <property type="term" value="P:rRNA processing"/>
    <property type="evidence" value="ECO:0007669"/>
    <property type="project" value="TreeGrafter"/>
</dbReference>
<dbReference type="GO" id="GO:0005656">
    <property type="term" value="C:nuclear pre-replicative complex"/>
    <property type="evidence" value="ECO:0007669"/>
    <property type="project" value="TreeGrafter"/>
</dbReference>
<dbReference type="InterPro" id="IPR045227">
    <property type="entry name" value="WDR18/Ipi3/RID3"/>
</dbReference>
<dbReference type="GO" id="GO:0120330">
    <property type="term" value="C:rixosome complex"/>
    <property type="evidence" value="ECO:0007669"/>
    <property type="project" value="TreeGrafter"/>
</dbReference>
<dbReference type="PANTHER" id="PTHR18763">
    <property type="entry name" value="WD-REPEAT PROTEIN 18"/>
    <property type="match status" value="1"/>
</dbReference>
<feature type="compositionally biased region" description="Gly residues" evidence="3">
    <location>
        <begin position="73"/>
        <end position="87"/>
    </location>
</feature>
<dbReference type="Ensembl" id="ENSOSUT00000015978.1">
    <property type="protein sequence ID" value="ENSOSUP00000015452.1"/>
    <property type="gene ID" value="ENSOSUG00000011043.1"/>
</dbReference>
<accession>A0A8C8B4E4</accession>
<sequence length="109" mass="11017">MEVALVSDAAGPLCNCSVWELHSGSALPGYRGGNSGPRGLALLGGEHLLGAQLGKSYINVWELQRKVPARRAGPGGLGSGSTPGPRGGTPRPCGDAPGRPLPGDPPSLW</sequence>
<protein>
    <submittedName>
        <fullName evidence="4">Uncharacterized protein</fullName>
    </submittedName>
</protein>
<evidence type="ECO:0000256" key="2">
    <source>
        <dbReference type="ARBA" id="ARBA00022737"/>
    </source>
</evidence>
<dbReference type="PANTHER" id="PTHR18763:SF0">
    <property type="entry name" value="WD REPEAT-CONTAINING PROTEIN 18"/>
    <property type="match status" value="1"/>
</dbReference>
<feature type="compositionally biased region" description="Pro residues" evidence="3">
    <location>
        <begin position="99"/>
        <end position="109"/>
    </location>
</feature>
<reference evidence="4" key="2">
    <citation type="submission" date="2025-09" db="UniProtKB">
        <authorList>
            <consortium name="Ensembl"/>
        </authorList>
    </citation>
    <scope>IDENTIFICATION</scope>
</reference>
<evidence type="ECO:0000256" key="3">
    <source>
        <dbReference type="SAM" id="MobiDB-lite"/>
    </source>
</evidence>